<evidence type="ECO:0000256" key="8">
    <source>
        <dbReference type="SAM" id="MobiDB-lite"/>
    </source>
</evidence>
<keyword evidence="3" id="KW-0812">Transmembrane</keyword>
<feature type="domain" description="POTRA" evidence="9">
    <location>
        <begin position="131"/>
        <end position="207"/>
    </location>
</feature>
<dbReference type="Gene3D" id="2.40.160.50">
    <property type="entry name" value="membrane protein fhac: a member of the omp85/tpsb transporter family"/>
    <property type="match status" value="1"/>
</dbReference>
<dbReference type="GO" id="GO:0071709">
    <property type="term" value="P:membrane assembly"/>
    <property type="evidence" value="ECO:0007669"/>
    <property type="project" value="InterPro"/>
</dbReference>
<comment type="subcellular location">
    <subcellularLocation>
        <location evidence="1">Membrane</location>
    </subcellularLocation>
</comment>
<name>A0AAU7CTL6_9BACT</name>
<evidence type="ECO:0000256" key="2">
    <source>
        <dbReference type="ARBA" id="ARBA00022452"/>
    </source>
</evidence>
<dbReference type="InterPro" id="IPR023707">
    <property type="entry name" value="OM_assembly_BamA"/>
</dbReference>
<evidence type="ECO:0000256" key="1">
    <source>
        <dbReference type="ARBA" id="ARBA00004370"/>
    </source>
</evidence>
<feature type="region of interest" description="Disordered" evidence="8">
    <location>
        <begin position="447"/>
        <end position="511"/>
    </location>
</feature>
<dbReference type="InterPro" id="IPR010827">
    <property type="entry name" value="BamA/TamA_POTRA"/>
</dbReference>
<evidence type="ECO:0000256" key="5">
    <source>
        <dbReference type="ARBA" id="ARBA00022737"/>
    </source>
</evidence>
<evidence type="ECO:0000256" key="3">
    <source>
        <dbReference type="ARBA" id="ARBA00022692"/>
    </source>
</evidence>
<evidence type="ECO:0000256" key="7">
    <source>
        <dbReference type="ARBA" id="ARBA00023237"/>
    </source>
</evidence>
<evidence type="ECO:0000259" key="9">
    <source>
        <dbReference type="PROSITE" id="PS51779"/>
    </source>
</evidence>
<keyword evidence="2" id="KW-1134">Transmembrane beta strand</keyword>
<dbReference type="RefSeq" id="WP_406701084.1">
    <property type="nucleotide sequence ID" value="NZ_CP155447.1"/>
</dbReference>
<protein>
    <submittedName>
        <fullName evidence="10">BamA/TamA family outer membrane protein</fullName>
    </submittedName>
</protein>
<dbReference type="InterPro" id="IPR000184">
    <property type="entry name" value="Bac_surfAg_D15"/>
</dbReference>
<dbReference type="PANTHER" id="PTHR12815:SF47">
    <property type="entry name" value="TRANSLOCATION AND ASSEMBLY MODULE SUBUNIT TAMA"/>
    <property type="match status" value="1"/>
</dbReference>
<dbReference type="InterPro" id="IPR034746">
    <property type="entry name" value="POTRA"/>
</dbReference>
<dbReference type="InterPro" id="IPR039910">
    <property type="entry name" value="D15-like"/>
</dbReference>
<dbReference type="EMBL" id="CP155447">
    <property type="protein sequence ID" value="XBH08252.1"/>
    <property type="molecule type" value="Genomic_DNA"/>
</dbReference>
<dbReference type="Pfam" id="PF01103">
    <property type="entry name" value="Omp85"/>
    <property type="match status" value="1"/>
</dbReference>
<dbReference type="Pfam" id="PF07244">
    <property type="entry name" value="POTRA"/>
    <property type="match status" value="5"/>
</dbReference>
<accession>A0AAU7CTL6</accession>
<gene>
    <name evidence="10" type="ORF">V5E97_20075</name>
</gene>
<dbReference type="GO" id="GO:0019867">
    <property type="term" value="C:outer membrane"/>
    <property type="evidence" value="ECO:0007669"/>
    <property type="project" value="InterPro"/>
</dbReference>
<dbReference type="AlphaFoldDB" id="A0AAU7CTL6"/>
<dbReference type="PROSITE" id="PS51779">
    <property type="entry name" value="POTRA"/>
    <property type="match status" value="1"/>
</dbReference>
<reference evidence="10" key="1">
    <citation type="submission" date="2024-05" db="EMBL/GenBank/DDBJ databases">
        <title>Planctomycetes of the genus Singulisphaera possess chitinolytic capabilities.</title>
        <authorList>
            <person name="Ivanova A."/>
        </authorList>
    </citation>
    <scope>NUCLEOTIDE SEQUENCE</scope>
    <source>
        <strain evidence="10">Ch08T</strain>
    </source>
</reference>
<evidence type="ECO:0000256" key="6">
    <source>
        <dbReference type="ARBA" id="ARBA00023136"/>
    </source>
</evidence>
<dbReference type="PANTHER" id="PTHR12815">
    <property type="entry name" value="SORTING AND ASSEMBLY MACHINERY SAMM50 PROTEIN FAMILY MEMBER"/>
    <property type="match status" value="1"/>
</dbReference>
<feature type="compositionally biased region" description="Pro residues" evidence="8">
    <location>
        <begin position="474"/>
        <end position="486"/>
    </location>
</feature>
<proteinExistence type="predicted"/>
<keyword evidence="7" id="KW-0998">Cell outer membrane</keyword>
<keyword evidence="5" id="KW-0677">Repeat</keyword>
<dbReference type="Gene3D" id="3.10.20.310">
    <property type="entry name" value="membrane protein fhac"/>
    <property type="match status" value="5"/>
</dbReference>
<keyword evidence="6" id="KW-0472">Membrane</keyword>
<evidence type="ECO:0000313" key="10">
    <source>
        <dbReference type="EMBL" id="XBH08252.1"/>
    </source>
</evidence>
<evidence type="ECO:0000256" key="4">
    <source>
        <dbReference type="ARBA" id="ARBA00022729"/>
    </source>
</evidence>
<sequence>MTRGVMMVPPVPRKAPAARAARLGAFLRAVLALATLAQFLVPSPRAWAAGENELPEGTIVEVRVEGNVSITSDQVRAKLLSREGSQLDQERIDADIQTLLGTKWFSDVSPYFDKAPNDKGFILTFVVRELPVLTHVEFRGLKHLKLKDIEENTGLKKGNRADAARTQLAVDQIRRLYAEKGYDTAEVTLLEGGERGQTRVVMQIFEGEKHKVGGIDFVGNVFASDATLRTKITSKVAILGLIGGKYNRDNLDEDVRKLTEYYQGQGFVEVKVTPVTRPGSSLGDLRISFVIAEGVRYKVRNIEFKGNSKLSTAKLKDGLMMHSGQPILETLKETDRKNLMTKYYEIGCIDTMIRPVPNYTDKPGIVDLVYEIEEGEPYLLGDLIIRGNDRTKDKVVRREALMAGFLPGEVLNLNRMDTFKQRLGNTGYFVMTPEMGGKPIDLKVINRRPGERPYGDGLIPDLTDGSTTRMQDPGPEPPALPPPVLVDPPADAGPGGLEPFGAGRTFAPPRDVPPIDVPLNPGAPAPVVVPPGFPGAVSPTPPVGAGEPPGMEPSIPGMNMTDVGPDRQDPFPNRSFADVVTSVSEAPTGRFMAGIGASGFQGLNGSLTITEKNFDLFNVPRNFDDITSGKAFRGGGQDFQVSLMAGTMINRFTVSLRDPYLFDLPIGGGASGYLFQRVYPDWTESRGGGRFSLGRQFGTSTYADVAARIEDVNFNGYKTPAPAEYLAATGHTTLATLRPTLRFDNRNSPFLPNKGQYLELSFEQGWGTFTYPKAEIEGRTYFTTGSRPDGSGPRILSFRGHFGVTGRDTPVYERFYAGYLGSLRGFQYRGVGPHVLGSNIGGTMMAIGSVEYMFPLIASDALRQVVFTDFGTVENGYNFTNIRASVGTGLRLTLPQFGPLPISVDLAFPVAKAPGDKVNYFNFSIGAVY</sequence>
<dbReference type="PIRSF" id="PIRSF006076">
    <property type="entry name" value="OM_assembly_OMP85"/>
    <property type="match status" value="1"/>
</dbReference>
<keyword evidence="4" id="KW-0732">Signal</keyword>
<organism evidence="10">
    <name type="scientific">Singulisphaera sp. Ch08</name>
    <dbReference type="NCBI Taxonomy" id="3120278"/>
    <lineage>
        <taxon>Bacteria</taxon>
        <taxon>Pseudomonadati</taxon>
        <taxon>Planctomycetota</taxon>
        <taxon>Planctomycetia</taxon>
        <taxon>Isosphaerales</taxon>
        <taxon>Isosphaeraceae</taxon>
        <taxon>Singulisphaera</taxon>
    </lineage>
</organism>